<comment type="caution">
    <text evidence="1">The sequence shown here is derived from an EMBL/GenBank/DDBJ whole genome shotgun (WGS) entry which is preliminary data.</text>
</comment>
<gene>
    <name evidence="1" type="ORF">GCM10011495_35750</name>
</gene>
<proteinExistence type="predicted"/>
<dbReference type="Gene3D" id="2.180.10.10">
    <property type="entry name" value="RHS repeat-associated core"/>
    <property type="match status" value="1"/>
</dbReference>
<keyword evidence="2" id="KW-1185">Reference proteome</keyword>
<reference evidence="2" key="1">
    <citation type="journal article" date="2019" name="Int. J. Syst. Evol. Microbiol.">
        <title>The Global Catalogue of Microorganisms (GCM) 10K type strain sequencing project: providing services to taxonomists for standard genome sequencing and annotation.</title>
        <authorList>
            <consortium name="The Broad Institute Genomics Platform"/>
            <consortium name="The Broad Institute Genome Sequencing Center for Infectious Disease"/>
            <person name="Wu L."/>
            <person name="Ma J."/>
        </authorList>
    </citation>
    <scope>NUCLEOTIDE SEQUENCE [LARGE SCALE GENOMIC DNA]</scope>
    <source>
        <strain evidence="2">CGMCC 1.14966</strain>
    </source>
</reference>
<evidence type="ECO:0000313" key="1">
    <source>
        <dbReference type="EMBL" id="GGH90267.1"/>
    </source>
</evidence>
<dbReference type="EMBL" id="BMGY01000051">
    <property type="protein sequence ID" value="GGH90267.1"/>
    <property type="molecule type" value="Genomic_DNA"/>
</dbReference>
<evidence type="ECO:0000313" key="2">
    <source>
        <dbReference type="Proteomes" id="UP000637774"/>
    </source>
</evidence>
<protein>
    <recommendedName>
        <fullName evidence="3">RHS repeat protein</fullName>
    </recommendedName>
</protein>
<accession>A0ABQ2ADJ8</accession>
<evidence type="ECO:0008006" key="3">
    <source>
        <dbReference type="Google" id="ProtNLM"/>
    </source>
</evidence>
<dbReference type="Proteomes" id="UP000637774">
    <property type="component" value="Unassembled WGS sequence"/>
</dbReference>
<organism evidence="1 2">
    <name type="scientific">Hymenobacter frigidus</name>
    <dbReference type="NCBI Taxonomy" id="1524095"/>
    <lineage>
        <taxon>Bacteria</taxon>
        <taxon>Pseudomonadati</taxon>
        <taxon>Bacteroidota</taxon>
        <taxon>Cytophagia</taxon>
        <taxon>Cytophagales</taxon>
        <taxon>Hymenobacteraceae</taxon>
        <taxon>Hymenobacter</taxon>
    </lineage>
</organism>
<sequence length="303" mass="35289">MDIVAYNRQGQVVFHHQKQYVGDFWPGGYITMITGYVYEGERMSRVYELHSNAGFKIKDYSYPWLGWQVQEYARRNTCDPETELKNHNRFRYIEAITSWKQLVEHPKIQELETRGVKRLLNTRTFGLDSRLDRDVYQEGSEPIWEARLVYNSQQQPVQQRATRGGKLDQVITLAYDKNGRLSQALETGPAGDTAQWHVYRYNARGQVHTRFELRDPPEASTAGGARYHFLKLAFQYTPQGNVSKCTASDLVVKKECGFSCPGQLLEERAYQYNAQGYILEEQTCDATAEKCTTNRYHYSYSYY</sequence>
<name>A0ABQ2ADJ8_9BACT</name>